<evidence type="ECO:0000313" key="4">
    <source>
        <dbReference type="Proteomes" id="UP000250043"/>
    </source>
</evidence>
<dbReference type="Gene3D" id="1.10.472.80">
    <property type="entry name" value="Ypt/Rab-GAP domain of gyp1p, domain 3"/>
    <property type="match status" value="1"/>
</dbReference>
<dbReference type="AlphaFoldDB" id="A0A8E2AWJ5"/>
<feature type="compositionally biased region" description="Basic and acidic residues" evidence="1">
    <location>
        <begin position="529"/>
        <end position="541"/>
    </location>
</feature>
<dbReference type="FunFam" id="1.10.8.270:FF:000026">
    <property type="entry name" value="TBC (Tre-2/Bub2/Cdc16) domain family"/>
    <property type="match status" value="1"/>
</dbReference>
<feature type="region of interest" description="Disordered" evidence="1">
    <location>
        <begin position="336"/>
        <end position="386"/>
    </location>
</feature>
<feature type="region of interest" description="Disordered" evidence="1">
    <location>
        <begin position="529"/>
        <end position="556"/>
    </location>
</feature>
<dbReference type="InterPro" id="IPR050302">
    <property type="entry name" value="Rab_GAP_TBC_domain"/>
</dbReference>
<feature type="compositionally biased region" description="Low complexity" evidence="1">
    <location>
        <begin position="773"/>
        <end position="790"/>
    </location>
</feature>
<dbReference type="GO" id="GO:0031267">
    <property type="term" value="F:small GTPase binding"/>
    <property type="evidence" value="ECO:0007669"/>
    <property type="project" value="TreeGrafter"/>
</dbReference>
<feature type="compositionally biased region" description="Polar residues" evidence="1">
    <location>
        <begin position="422"/>
        <end position="436"/>
    </location>
</feature>
<feature type="compositionally biased region" description="Low complexity" evidence="1">
    <location>
        <begin position="10"/>
        <end position="19"/>
    </location>
</feature>
<dbReference type="EMBL" id="KV722423">
    <property type="protein sequence ID" value="OCH89615.1"/>
    <property type="molecule type" value="Genomic_DNA"/>
</dbReference>
<feature type="region of interest" description="Disordered" evidence="1">
    <location>
        <begin position="409"/>
        <end position="438"/>
    </location>
</feature>
<evidence type="ECO:0000313" key="3">
    <source>
        <dbReference type="EMBL" id="OCH89615.1"/>
    </source>
</evidence>
<dbReference type="InterPro" id="IPR000195">
    <property type="entry name" value="Rab-GAP-TBC_dom"/>
</dbReference>
<feature type="region of interest" description="Disordered" evidence="1">
    <location>
        <begin position="56"/>
        <end position="79"/>
    </location>
</feature>
<dbReference type="SUPFAM" id="SSF47923">
    <property type="entry name" value="Ypt/Rab-GAP domain of gyp1p"/>
    <property type="match status" value="2"/>
</dbReference>
<feature type="compositionally biased region" description="Polar residues" evidence="1">
    <location>
        <begin position="342"/>
        <end position="353"/>
    </location>
</feature>
<keyword evidence="4" id="KW-1185">Reference proteome</keyword>
<name>A0A8E2AWJ5_9APHY</name>
<feature type="region of interest" description="Disordered" evidence="1">
    <location>
        <begin position="221"/>
        <end position="269"/>
    </location>
</feature>
<dbReference type="SMART" id="SM00164">
    <property type="entry name" value="TBC"/>
    <property type="match status" value="1"/>
</dbReference>
<dbReference type="Pfam" id="PF00566">
    <property type="entry name" value="RabGAP-TBC"/>
    <property type="match status" value="1"/>
</dbReference>
<feature type="region of interest" description="Disordered" evidence="1">
    <location>
        <begin position="1"/>
        <end position="43"/>
    </location>
</feature>
<dbReference type="OrthoDB" id="294251at2759"/>
<dbReference type="Gene3D" id="1.10.8.270">
    <property type="entry name" value="putative rabgap domain of human tbc1 domain family member 14 like domains"/>
    <property type="match status" value="1"/>
</dbReference>
<feature type="compositionally biased region" description="Polar residues" evidence="1">
    <location>
        <begin position="281"/>
        <end position="295"/>
    </location>
</feature>
<protein>
    <submittedName>
        <fullName evidence="3">TBC-domain-containing protein</fullName>
    </submittedName>
</protein>
<feature type="compositionally biased region" description="Polar residues" evidence="1">
    <location>
        <begin position="791"/>
        <end position="806"/>
    </location>
</feature>
<evidence type="ECO:0000256" key="1">
    <source>
        <dbReference type="SAM" id="MobiDB-lite"/>
    </source>
</evidence>
<reference evidence="3 4" key="1">
    <citation type="submission" date="2016-07" db="EMBL/GenBank/DDBJ databases">
        <title>Draft genome of the white-rot fungus Obba rivulosa 3A-2.</title>
        <authorList>
            <consortium name="DOE Joint Genome Institute"/>
            <person name="Miettinen O."/>
            <person name="Riley R."/>
            <person name="Acob R."/>
            <person name="Barry K."/>
            <person name="Cullen D."/>
            <person name="De Vries R."/>
            <person name="Hainaut M."/>
            <person name="Hatakka A."/>
            <person name="Henrissat B."/>
            <person name="Hilden K."/>
            <person name="Kuo R."/>
            <person name="Labutti K."/>
            <person name="Lipzen A."/>
            <person name="Makela M.R."/>
            <person name="Sandor L."/>
            <person name="Spatafora J.W."/>
            <person name="Grigoriev I.V."/>
            <person name="Hibbett D.S."/>
        </authorList>
    </citation>
    <scope>NUCLEOTIDE SEQUENCE [LARGE SCALE GENOMIC DNA]</scope>
    <source>
        <strain evidence="3 4">3A-2</strain>
    </source>
</reference>
<dbReference type="PROSITE" id="PS50086">
    <property type="entry name" value="TBC_RABGAP"/>
    <property type="match status" value="1"/>
</dbReference>
<feature type="region of interest" description="Disordered" evidence="1">
    <location>
        <begin position="281"/>
        <end position="315"/>
    </location>
</feature>
<gene>
    <name evidence="3" type="ORF">OBBRIDRAFT_657447</name>
</gene>
<proteinExistence type="predicted"/>
<dbReference type="InterPro" id="IPR035969">
    <property type="entry name" value="Rab-GAP_TBC_sf"/>
</dbReference>
<feature type="region of interest" description="Disordered" evidence="1">
    <location>
        <begin position="773"/>
        <end position="829"/>
    </location>
</feature>
<accession>A0A8E2AWJ5</accession>
<feature type="domain" description="Rab-GAP TBC" evidence="2">
    <location>
        <begin position="946"/>
        <end position="1134"/>
    </location>
</feature>
<dbReference type="PANTHER" id="PTHR47219:SF20">
    <property type="entry name" value="TBC1 DOMAIN FAMILY MEMBER 2B"/>
    <property type="match status" value="1"/>
</dbReference>
<organism evidence="3 4">
    <name type="scientific">Obba rivulosa</name>
    <dbReference type="NCBI Taxonomy" id="1052685"/>
    <lineage>
        <taxon>Eukaryota</taxon>
        <taxon>Fungi</taxon>
        <taxon>Dikarya</taxon>
        <taxon>Basidiomycota</taxon>
        <taxon>Agaricomycotina</taxon>
        <taxon>Agaricomycetes</taxon>
        <taxon>Polyporales</taxon>
        <taxon>Gelatoporiaceae</taxon>
        <taxon>Obba</taxon>
    </lineage>
</organism>
<dbReference type="Proteomes" id="UP000250043">
    <property type="component" value="Unassembled WGS sequence"/>
</dbReference>
<sequence>MASTPSAQVTTPTHLHPLLDTVPSRARRSRGRTDAESPRLSGANYFTLKAQLEQGAEQHNGHPKATWDGSVRGYGKGAKPSTAPLIVIESSSSGAVAQPSSGPTRLERIFSDHFVSPEHEARVLATKWHEYSDAEIESALSSMGGLRPESPSAGRSYCNVLRVLSSTVHSLSKARKELEESRQLLMEKEAARRDRAEQLMKELQPSELDVAKRLLQSLFPNDNENRHPVLRSHSRSSLTETLTEAIEDETPLSRSVPEERDTLTDSIPFSVPVLMSDTASLGDATQTPESASSFRGSKAERHRRTVSQDVQISNGDASSKADRAFLGDWMGTLWGKSKRNSRSSFNPSESAPTTPKEDAEFPSQPAQTEAAASIPSTPQRPSRRRAARSMLGTLGFSILSPMATSFASDKRPIATTDEPNVGSETMARSETPSVDPTLTDELSIETPEQLQIERTSSPLPSSATSILSQPIPEEKHRQGATLRAIVHATRVMTSDPASILIDYGRDAGPLVSQLAYELIQKAREDRLEIREPQKEKRKVERTLQSGGDPVSPDVDATPVATRTVASTSETLVRAKPKANRKSSVNIPGFASPLFGSFAVQQKQASITTEGVPKSLSSDRGIPSGGFTTGSATFSPTVSKPGSVPLESIFPADSKPPTHFLSRTYTPLTSRDFHFSLPIPDTASAISVSADDRTREGMTDRFGFLYDASLYDALLLVRAKRCGNTAPACLTGIKIADRKEDNSWPDDDESVNGDDIEIVKDACECDHDDQLETASTLTTSTRPTVRSVHTTDSVPASSRSRGASPTSGRRKRRASTAGGSPAPGPKSNTSILLVDAETPRHVCSTTIRHLLAQLVEIHDQRQTSRKKEWDAFLKNRSKSAGAKAHAGAGLRAAAAAASGGAAALLGLDTAVDEEELAHTEGLIGFAQLGLSSNRDERREFDRLIRSGIPLVYRSKAWLECSGAMEMREPGVFVDLLSKVDGEDGVVREIEKDVGRTMPLNVFFGRTGAGVDKLRRVLIAYSRRNPAVGYCQGMNLVTSTLLLVHADEEEAFWVLAAIIERILPEEFFSPTLLSSRACPLVLLDFVRDYMPKLHSHLSHLEVDLAAICFSWFLSLFTDCLPIETLFRVWDVFLVDGVDVLFRVAFAILRSSEQELLQCKSIPAVYVALESLPNRMWEADRLLQVCCDFLRISYLTTNGFVP</sequence>
<dbReference type="PANTHER" id="PTHR47219">
    <property type="entry name" value="RAB GTPASE-ACTIVATING PROTEIN 1-LIKE"/>
    <property type="match status" value="1"/>
</dbReference>
<dbReference type="GO" id="GO:0005096">
    <property type="term" value="F:GTPase activator activity"/>
    <property type="evidence" value="ECO:0007669"/>
    <property type="project" value="TreeGrafter"/>
</dbReference>
<evidence type="ECO:0000259" key="2">
    <source>
        <dbReference type="PROSITE" id="PS50086"/>
    </source>
</evidence>